<organism evidence="1 2">
    <name type="scientific">Auriscalpium vulgare</name>
    <dbReference type="NCBI Taxonomy" id="40419"/>
    <lineage>
        <taxon>Eukaryota</taxon>
        <taxon>Fungi</taxon>
        <taxon>Dikarya</taxon>
        <taxon>Basidiomycota</taxon>
        <taxon>Agaricomycotina</taxon>
        <taxon>Agaricomycetes</taxon>
        <taxon>Russulales</taxon>
        <taxon>Auriscalpiaceae</taxon>
        <taxon>Auriscalpium</taxon>
    </lineage>
</organism>
<evidence type="ECO:0000313" key="2">
    <source>
        <dbReference type="Proteomes" id="UP000814033"/>
    </source>
</evidence>
<name>A0ACB8S757_9AGAM</name>
<protein>
    <submittedName>
        <fullName evidence="1">Uncharacterized protein</fullName>
    </submittedName>
</protein>
<evidence type="ECO:0000313" key="1">
    <source>
        <dbReference type="EMBL" id="KAI0052124.1"/>
    </source>
</evidence>
<feature type="non-terminal residue" evidence="1">
    <location>
        <position position="1"/>
    </location>
</feature>
<proteinExistence type="predicted"/>
<comment type="caution">
    <text evidence="1">The sequence shown here is derived from an EMBL/GenBank/DDBJ whole genome shotgun (WGS) entry which is preliminary data.</text>
</comment>
<sequence>HFNPLLQGWEGATRSYAASGNPPPSVFGALPTLGAGRVDSQPPLSNATTFVIAHFRPTILNSTVVNLPGGQPAFRVITDPSNPLRTTYQDIRGRTFAYVDWGSNSRAVVEMPGLLARQSIRSWLRTSSRNTARQMEVRGMAYQWVPMDAYICLYAQNQVVARVSSRPDGVHVELSPLALQYGLLEVCILCATIFLSGRNID</sequence>
<keyword evidence="2" id="KW-1185">Reference proteome</keyword>
<accession>A0ACB8S757</accession>
<reference evidence="1" key="2">
    <citation type="journal article" date="2022" name="New Phytol.">
        <title>Evolutionary transition to the ectomycorrhizal habit in the genomes of a hyperdiverse lineage of mushroom-forming fungi.</title>
        <authorList>
            <person name="Looney B."/>
            <person name="Miyauchi S."/>
            <person name="Morin E."/>
            <person name="Drula E."/>
            <person name="Courty P.E."/>
            <person name="Kohler A."/>
            <person name="Kuo A."/>
            <person name="LaButti K."/>
            <person name="Pangilinan J."/>
            <person name="Lipzen A."/>
            <person name="Riley R."/>
            <person name="Andreopoulos W."/>
            <person name="He G."/>
            <person name="Johnson J."/>
            <person name="Nolan M."/>
            <person name="Tritt A."/>
            <person name="Barry K.W."/>
            <person name="Grigoriev I.V."/>
            <person name="Nagy L.G."/>
            <person name="Hibbett D."/>
            <person name="Henrissat B."/>
            <person name="Matheny P.B."/>
            <person name="Labbe J."/>
            <person name="Martin F.M."/>
        </authorList>
    </citation>
    <scope>NUCLEOTIDE SEQUENCE</scope>
    <source>
        <strain evidence="1">FP105234-sp</strain>
    </source>
</reference>
<dbReference type="EMBL" id="MU275847">
    <property type="protein sequence ID" value="KAI0052124.1"/>
    <property type="molecule type" value="Genomic_DNA"/>
</dbReference>
<reference evidence="1" key="1">
    <citation type="submission" date="2021-02" db="EMBL/GenBank/DDBJ databases">
        <authorList>
            <consortium name="DOE Joint Genome Institute"/>
            <person name="Ahrendt S."/>
            <person name="Looney B.P."/>
            <person name="Miyauchi S."/>
            <person name="Morin E."/>
            <person name="Drula E."/>
            <person name="Courty P.E."/>
            <person name="Chicoki N."/>
            <person name="Fauchery L."/>
            <person name="Kohler A."/>
            <person name="Kuo A."/>
            <person name="Labutti K."/>
            <person name="Pangilinan J."/>
            <person name="Lipzen A."/>
            <person name="Riley R."/>
            <person name="Andreopoulos W."/>
            <person name="He G."/>
            <person name="Johnson J."/>
            <person name="Barry K.W."/>
            <person name="Grigoriev I.V."/>
            <person name="Nagy L."/>
            <person name="Hibbett D."/>
            <person name="Henrissat B."/>
            <person name="Matheny P.B."/>
            <person name="Labbe J."/>
            <person name="Martin F."/>
        </authorList>
    </citation>
    <scope>NUCLEOTIDE SEQUENCE</scope>
    <source>
        <strain evidence="1">FP105234-sp</strain>
    </source>
</reference>
<gene>
    <name evidence="1" type="ORF">FA95DRAFT_1475164</name>
</gene>
<dbReference type="Proteomes" id="UP000814033">
    <property type="component" value="Unassembled WGS sequence"/>
</dbReference>
<feature type="non-terminal residue" evidence="1">
    <location>
        <position position="201"/>
    </location>
</feature>